<proteinExistence type="predicted"/>
<comment type="caution">
    <text evidence="2">The sequence shown here is derived from an EMBL/GenBank/DDBJ whole genome shotgun (WGS) entry which is preliminary data.</text>
</comment>
<keyword evidence="3" id="KW-1185">Reference proteome</keyword>
<evidence type="ECO:0000313" key="3">
    <source>
        <dbReference type="Proteomes" id="UP001189429"/>
    </source>
</evidence>
<sequence length="307" mass="33580">MDAALEEAVRASARVAASAGSSVVAEVRAATRELRDSPRRRRQVDDGHQRLREQLSGAGAEHQRLARQHGELSRQHGEVAAQLPELRQAVQGAVAGAAAASRALSQVSTECGQRIEELSRRVGALAQAEQQRQADAQDATLGLGERLEELDRRVRLLARDDGHDVKLTQQREAQIEELADFCRQRTAAVESKIDQVYKEFGQHFGGLEQSIARGARCERALEELGARAKQEASRSAQGVAELEAQVRHLQQSEKRRAEIGKLVQTSSGPAGRRRADVGGGVCEGARRVAEYQSSFDCISWLHYAVDL</sequence>
<evidence type="ECO:0000256" key="1">
    <source>
        <dbReference type="SAM" id="MobiDB-lite"/>
    </source>
</evidence>
<dbReference type="Proteomes" id="UP001189429">
    <property type="component" value="Unassembled WGS sequence"/>
</dbReference>
<feature type="compositionally biased region" description="Basic and acidic residues" evidence="1">
    <location>
        <begin position="61"/>
        <end position="77"/>
    </location>
</feature>
<accession>A0ABN9XA11</accession>
<gene>
    <name evidence="2" type="ORF">PCOR1329_LOCUS73705</name>
</gene>
<evidence type="ECO:0000313" key="2">
    <source>
        <dbReference type="EMBL" id="CAK0894745.1"/>
    </source>
</evidence>
<reference evidence="2" key="1">
    <citation type="submission" date="2023-10" db="EMBL/GenBank/DDBJ databases">
        <authorList>
            <person name="Chen Y."/>
            <person name="Shah S."/>
            <person name="Dougan E. K."/>
            <person name="Thang M."/>
            <person name="Chan C."/>
        </authorList>
    </citation>
    <scope>NUCLEOTIDE SEQUENCE [LARGE SCALE GENOMIC DNA]</scope>
</reference>
<dbReference type="EMBL" id="CAUYUJ010019943">
    <property type="protein sequence ID" value="CAK0894745.1"/>
    <property type="molecule type" value="Genomic_DNA"/>
</dbReference>
<protein>
    <submittedName>
        <fullName evidence="2">Uncharacterized protein</fullName>
    </submittedName>
</protein>
<feature type="region of interest" description="Disordered" evidence="1">
    <location>
        <begin position="55"/>
        <end position="77"/>
    </location>
</feature>
<organism evidence="2 3">
    <name type="scientific">Prorocentrum cordatum</name>
    <dbReference type="NCBI Taxonomy" id="2364126"/>
    <lineage>
        <taxon>Eukaryota</taxon>
        <taxon>Sar</taxon>
        <taxon>Alveolata</taxon>
        <taxon>Dinophyceae</taxon>
        <taxon>Prorocentrales</taxon>
        <taxon>Prorocentraceae</taxon>
        <taxon>Prorocentrum</taxon>
    </lineage>
</organism>
<name>A0ABN9XA11_9DINO</name>